<dbReference type="InterPro" id="IPR013216">
    <property type="entry name" value="Methyltransf_11"/>
</dbReference>
<organism evidence="2 3">
    <name type="scientific">Sphingomonas endophytica</name>
    <dbReference type="NCBI Taxonomy" id="869719"/>
    <lineage>
        <taxon>Bacteria</taxon>
        <taxon>Pseudomonadati</taxon>
        <taxon>Pseudomonadota</taxon>
        <taxon>Alphaproteobacteria</taxon>
        <taxon>Sphingomonadales</taxon>
        <taxon>Sphingomonadaceae</taxon>
        <taxon>Sphingomonas</taxon>
    </lineage>
</organism>
<dbReference type="GO" id="GO:0032259">
    <property type="term" value="P:methylation"/>
    <property type="evidence" value="ECO:0007669"/>
    <property type="project" value="UniProtKB-KW"/>
</dbReference>
<protein>
    <submittedName>
        <fullName evidence="2">SAM-dependent methyltransferase</fullName>
    </submittedName>
</protein>
<dbReference type="RefSeq" id="WP_184508350.1">
    <property type="nucleotide sequence ID" value="NZ_JACHBT010000026.1"/>
</dbReference>
<sequence>MTDHEARYLREVQYRLPDPLAARAILHRRYGRGDWFTWLAEAIALTPGSVVADVGCGAGAFWQQAPASVPDDLALRLIDNSPGMVAAAEAAVHAAGRWRDVAAIVGDAAALPLADRSVDTTLAIHMLYHLRDPVAELARVTRPGGTVAVVLNRSGTMAELSGLVEAAPGRRAARPAPLSSEQGLALMQARFGTVEVRRFDDTLRVTDPVDLLGYLTSLPEADAPGAAAKLAAAVDSAFRVTDVFAVTKASELLIARR</sequence>
<keyword evidence="2" id="KW-0808">Transferase</keyword>
<dbReference type="GO" id="GO:0008757">
    <property type="term" value="F:S-adenosylmethionine-dependent methyltransferase activity"/>
    <property type="evidence" value="ECO:0007669"/>
    <property type="project" value="InterPro"/>
</dbReference>
<feature type="domain" description="Methyltransferase type 11" evidence="1">
    <location>
        <begin position="53"/>
        <end position="148"/>
    </location>
</feature>
<comment type="caution">
    <text evidence="2">The sequence shown here is derived from an EMBL/GenBank/DDBJ whole genome shotgun (WGS) entry which is preliminary data.</text>
</comment>
<dbReference type="PANTHER" id="PTHR42912">
    <property type="entry name" value="METHYLTRANSFERASE"/>
    <property type="match status" value="1"/>
</dbReference>
<dbReference type="AlphaFoldDB" id="A0A7X0MPT1"/>
<proteinExistence type="predicted"/>
<keyword evidence="2" id="KW-0489">Methyltransferase</keyword>
<name>A0A7X0MPT1_9SPHN</name>
<reference evidence="2 3" key="1">
    <citation type="submission" date="2020-08" db="EMBL/GenBank/DDBJ databases">
        <title>The Agave Microbiome: Exploring the role of microbial communities in plant adaptations to desert environments.</title>
        <authorList>
            <person name="Partida-Martinez L.P."/>
        </authorList>
    </citation>
    <scope>NUCLEOTIDE SEQUENCE [LARGE SCALE GENOMIC DNA]</scope>
    <source>
        <strain evidence="2 3">AS3.13</strain>
    </source>
</reference>
<dbReference type="EMBL" id="JACHBT010000026">
    <property type="protein sequence ID" value="MBB6506551.1"/>
    <property type="molecule type" value="Genomic_DNA"/>
</dbReference>
<dbReference type="InterPro" id="IPR029063">
    <property type="entry name" value="SAM-dependent_MTases_sf"/>
</dbReference>
<dbReference type="InterPro" id="IPR050508">
    <property type="entry name" value="Methyltransf_Superfamily"/>
</dbReference>
<dbReference type="Proteomes" id="UP000522313">
    <property type="component" value="Unassembled WGS sequence"/>
</dbReference>
<reference evidence="2 3" key="2">
    <citation type="submission" date="2020-08" db="EMBL/GenBank/DDBJ databases">
        <authorList>
            <person name="Partida-Martinez L."/>
            <person name="Huntemann M."/>
            <person name="Clum A."/>
            <person name="Wang J."/>
            <person name="Palaniappan K."/>
            <person name="Ritter S."/>
            <person name="Chen I.-M."/>
            <person name="Stamatis D."/>
            <person name="Reddy T."/>
            <person name="O'Malley R."/>
            <person name="Daum C."/>
            <person name="Shapiro N."/>
            <person name="Ivanova N."/>
            <person name="Kyrpides N."/>
            <person name="Woyke T."/>
        </authorList>
    </citation>
    <scope>NUCLEOTIDE SEQUENCE [LARGE SCALE GENOMIC DNA]</scope>
    <source>
        <strain evidence="2 3">AS3.13</strain>
    </source>
</reference>
<dbReference type="SUPFAM" id="SSF53335">
    <property type="entry name" value="S-adenosyl-L-methionine-dependent methyltransferases"/>
    <property type="match status" value="1"/>
</dbReference>
<evidence type="ECO:0000313" key="2">
    <source>
        <dbReference type="EMBL" id="MBB6506551.1"/>
    </source>
</evidence>
<accession>A0A7X0MPT1</accession>
<dbReference type="Gene3D" id="3.40.50.150">
    <property type="entry name" value="Vaccinia Virus protein VP39"/>
    <property type="match status" value="1"/>
</dbReference>
<evidence type="ECO:0000313" key="3">
    <source>
        <dbReference type="Proteomes" id="UP000522313"/>
    </source>
</evidence>
<evidence type="ECO:0000259" key="1">
    <source>
        <dbReference type="Pfam" id="PF08241"/>
    </source>
</evidence>
<gene>
    <name evidence="2" type="ORF">F4693_003555</name>
</gene>
<dbReference type="Pfam" id="PF08241">
    <property type="entry name" value="Methyltransf_11"/>
    <property type="match status" value="1"/>
</dbReference>
<dbReference type="CDD" id="cd02440">
    <property type="entry name" value="AdoMet_MTases"/>
    <property type="match status" value="1"/>
</dbReference>